<dbReference type="Proteomes" id="UP001057452">
    <property type="component" value="Chromosome 23"/>
</dbReference>
<feature type="non-terminal residue" evidence="1">
    <location>
        <position position="65"/>
    </location>
</feature>
<organism evidence="1 2">
    <name type="scientific">Chaenocephalus aceratus</name>
    <name type="common">Blackfin icefish</name>
    <name type="synonym">Chaenichthys aceratus</name>
    <dbReference type="NCBI Taxonomy" id="36190"/>
    <lineage>
        <taxon>Eukaryota</taxon>
        <taxon>Metazoa</taxon>
        <taxon>Chordata</taxon>
        <taxon>Craniata</taxon>
        <taxon>Vertebrata</taxon>
        <taxon>Euteleostomi</taxon>
        <taxon>Actinopterygii</taxon>
        <taxon>Neopterygii</taxon>
        <taxon>Teleostei</taxon>
        <taxon>Neoteleostei</taxon>
        <taxon>Acanthomorphata</taxon>
        <taxon>Eupercaria</taxon>
        <taxon>Perciformes</taxon>
        <taxon>Notothenioidei</taxon>
        <taxon>Channichthyidae</taxon>
        <taxon>Chaenocephalus</taxon>
    </lineage>
</organism>
<dbReference type="EMBL" id="CM043807">
    <property type="protein sequence ID" value="KAI4803132.1"/>
    <property type="molecule type" value="Genomic_DNA"/>
</dbReference>
<evidence type="ECO:0000313" key="1">
    <source>
        <dbReference type="EMBL" id="KAI4803132.1"/>
    </source>
</evidence>
<proteinExistence type="predicted"/>
<feature type="non-terminal residue" evidence="1">
    <location>
        <position position="1"/>
    </location>
</feature>
<accession>A0ACB9VSF3</accession>
<keyword evidence="2" id="KW-1185">Reference proteome</keyword>
<protein>
    <submittedName>
        <fullName evidence="1">Uncharacterized protein</fullName>
    </submittedName>
</protein>
<comment type="caution">
    <text evidence="1">The sequence shown here is derived from an EMBL/GenBank/DDBJ whole genome shotgun (WGS) entry which is preliminary data.</text>
</comment>
<gene>
    <name evidence="1" type="ORF">KUCAC02_006688</name>
</gene>
<name>A0ACB9VSF3_CHAAC</name>
<reference evidence="1" key="1">
    <citation type="submission" date="2022-05" db="EMBL/GenBank/DDBJ databases">
        <title>Chromosome-level genome of Chaenocephalus aceratus.</title>
        <authorList>
            <person name="Park H."/>
        </authorList>
    </citation>
    <scope>NUCLEOTIDE SEQUENCE</scope>
    <source>
        <strain evidence="1">KU_202001</strain>
    </source>
</reference>
<sequence length="65" mass="7497">PEMKLHKLFPHNLEFMRLVFLKEGPENADKSSSFSRMGAELPVEAHCVKGERKGRRRAKNTKCEV</sequence>
<evidence type="ECO:0000313" key="2">
    <source>
        <dbReference type="Proteomes" id="UP001057452"/>
    </source>
</evidence>